<accession>A0A1D7Q9Y4</accession>
<protein>
    <recommendedName>
        <fullName evidence="1">pEK499-p136 HEPN domain-containing protein</fullName>
    </recommendedName>
</protein>
<evidence type="ECO:0000313" key="6">
    <source>
        <dbReference type="Proteomes" id="UP000531916"/>
    </source>
</evidence>
<proteinExistence type="predicted"/>
<sequence>MGNYSDFETDFVQRTLALIDQYNEMIEVLGKPFREQYNYTLTLNCLLGLIVLPKERALSFLPADRLTRQLKAEMGLHESQLPGPEMNLRELIHKMRNSVAHFCVQVESASDAHLVDWIVFRESSGRWRSLRQLQRSGAFTLSEILCDPAARQYGPPSSPRC</sequence>
<evidence type="ECO:0000313" key="5">
    <source>
        <dbReference type="Proteomes" id="UP000281521"/>
    </source>
</evidence>
<dbReference type="Proteomes" id="UP000531916">
    <property type="component" value="Unassembled WGS sequence"/>
</dbReference>
<reference evidence="2 6" key="2">
    <citation type="submission" date="2019-04" db="EMBL/GenBank/DDBJ databases">
        <authorList>
            <consortium name="NARMS: The National Antimicrobial Resistance Monitoring System"/>
        </authorList>
    </citation>
    <scope>NUCLEOTIDE SEQUENCE [LARGE SCALE GENOMIC DNA]</scope>
    <source>
        <strain evidence="2 6">FSIS11919500</strain>
    </source>
</reference>
<gene>
    <name evidence="4" type="ORF">BANRA_05442</name>
    <name evidence="2" type="ORF">E5H86_20535</name>
    <name evidence="3" type="ORF">PWL68_004963</name>
</gene>
<dbReference type="AlphaFoldDB" id="A0A1D7Q9Y4"/>
<dbReference type="InterPro" id="IPR041318">
    <property type="entry name" value="pEK499_p136"/>
</dbReference>
<dbReference type="EMBL" id="UWXJ01000002">
    <property type="protein sequence ID" value="VCZ28241.1"/>
    <property type="molecule type" value="Genomic_DNA"/>
</dbReference>
<dbReference type="Proteomes" id="UP000281521">
    <property type="component" value="Unassembled WGS sequence"/>
</dbReference>
<dbReference type="Pfam" id="PF18736">
    <property type="entry name" value="pEK499_p136"/>
    <property type="match status" value="1"/>
</dbReference>
<evidence type="ECO:0000313" key="2">
    <source>
        <dbReference type="EMBL" id="EFC2248148.1"/>
    </source>
</evidence>
<dbReference type="EMBL" id="AASEPP010000040">
    <property type="protein sequence ID" value="EFC2248148.1"/>
    <property type="molecule type" value="Genomic_DNA"/>
</dbReference>
<feature type="domain" description="pEK499-p136 HEPN" evidence="1">
    <location>
        <begin position="1"/>
        <end position="123"/>
    </location>
</feature>
<name>A0A1D7Q9Y4_ECOLX</name>
<organism evidence="2 6">
    <name type="scientific">Escherichia coli</name>
    <dbReference type="NCBI Taxonomy" id="562"/>
    <lineage>
        <taxon>Bacteria</taxon>
        <taxon>Pseudomonadati</taxon>
        <taxon>Pseudomonadota</taxon>
        <taxon>Gammaproteobacteria</taxon>
        <taxon>Enterobacterales</taxon>
        <taxon>Enterobacteriaceae</taxon>
        <taxon>Escherichia</taxon>
    </lineage>
</organism>
<evidence type="ECO:0000313" key="4">
    <source>
        <dbReference type="EMBL" id="VCZ28241.1"/>
    </source>
</evidence>
<dbReference type="EMBL" id="ABKSHZ030000026">
    <property type="protein sequence ID" value="EMM9724741.1"/>
    <property type="molecule type" value="Genomic_DNA"/>
</dbReference>
<reference evidence="4 5" key="1">
    <citation type="submission" date="2018-10" db="EMBL/GenBank/DDBJ databases">
        <authorList>
            <person name="Noll B N."/>
        </authorList>
    </citation>
    <scope>NUCLEOTIDE SEQUENCE [LARGE SCALE GENOMIC DNA]</scope>
    <source>
        <strain evidence="4">Ecoli022</strain>
    </source>
</reference>
<evidence type="ECO:0000259" key="1">
    <source>
        <dbReference type="Pfam" id="PF18736"/>
    </source>
</evidence>
<evidence type="ECO:0000313" key="3">
    <source>
        <dbReference type="EMBL" id="EMM9724741.1"/>
    </source>
</evidence>
<reference evidence="3" key="3">
    <citation type="submission" date="2024-02" db="EMBL/GenBank/DDBJ databases">
        <authorList>
            <consortium name="Clinical and Environmental Microbiology Branch: Whole genome sequencing antimicrobial resistance pathogens in the healthcare setting"/>
        </authorList>
    </citation>
    <scope>NUCLEOTIDE SEQUENCE</scope>
    <source>
        <strain evidence="3">2023QG-00028</strain>
    </source>
</reference>